<evidence type="ECO:0000313" key="2">
    <source>
        <dbReference type="Proteomes" id="UP000618818"/>
    </source>
</evidence>
<dbReference type="Proteomes" id="UP000618818">
    <property type="component" value="Unassembled WGS sequence"/>
</dbReference>
<accession>A0ABR8N985</accession>
<evidence type="ECO:0000313" key="1">
    <source>
        <dbReference type="EMBL" id="MBD3924699.1"/>
    </source>
</evidence>
<gene>
    <name evidence="1" type="ORF">IEZ26_08715</name>
</gene>
<dbReference type="NCBIfam" id="TIGR04255">
    <property type="entry name" value="sporadTIGR04255"/>
    <property type="match status" value="1"/>
</dbReference>
<sequence>MSQHIDARPPPQALCSGCEATQEVELTSADFEDLPGLELGRQYKNAPITEAILEFQVRNPEGLTVDDLARSTLGDGATSASPLFTLQGEVSVVNGELLNDARSEQVGLAFARKDGTRVVQAALDRFSFIWNGSYEHWGAFSDEAEAAWLQYREVAQPEWVGVVGVRFVNRIPMPKPSIEIKDYLRTSVDVSPYLPQAVNSLFMQVEVPIPRLQAAATITSAMLTPAPGTTFDKVPLQLLLDIDVKAELNMATQEEGFNSSVTGILTRLRMAKNFVFEACITDATRGLID</sequence>
<protein>
    <submittedName>
        <fullName evidence="1">TIGR04255 family protein</fullName>
    </submittedName>
</protein>
<dbReference type="InterPro" id="IPR026349">
    <property type="entry name" value="CHP04255"/>
</dbReference>
<proteinExistence type="predicted"/>
<keyword evidence="2" id="KW-1185">Reference proteome</keyword>
<dbReference type="RefSeq" id="WP_191194437.1">
    <property type="nucleotide sequence ID" value="NZ_JACXYZ010000001.1"/>
</dbReference>
<name>A0ABR8N985_9ACTN</name>
<comment type="caution">
    <text evidence="1">The sequence shown here is derived from an EMBL/GenBank/DDBJ whole genome shotgun (WGS) entry which is preliminary data.</text>
</comment>
<dbReference type="EMBL" id="JACXYZ010000001">
    <property type="protein sequence ID" value="MBD3924699.1"/>
    <property type="molecule type" value="Genomic_DNA"/>
</dbReference>
<reference evidence="1 2" key="1">
    <citation type="submission" date="2020-09" db="EMBL/GenBank/DDBJ databases">
        <title>novel species in genus Nocardioides.</title>
        <authorList>
            <person name="Zhang G."/>
        </authorList>
    </citation>
    <scope>NUCLEOTIDE SEQUENCE [LARGE SCALE GENOMIC DNA]</scope>
    <source>
        <strain evidence="1 2">KCTC 39551</strain>
    </source>
</reference>
<organism evidence="1 2">
    <name type="scientific">Nocardioides cavernae</name>
    <dbReference type="NCBI Taxonomy" id="1921566"/>
    <lineage>
        <taxon>Bacteria</taxon>
        <taxon>Bacillati</taxon>
        <taxon>Actinomycetota</taxon>
        <taxon>Actinomycetes</taxon>
        <taxon>Propionibacteriales</taxon>
        <taxon>Nocardioidaceae</taxon>
        <taxon>Nocardioides</taxon>
    </lineage>
</organism>